<dbReference type="Pfam" id="PF07859">
    <property type="entry name" value="Abhydrolase_3"/>
    <property type="match status" value="1"/>
</dbReference>
<sequence length="304" mass="32789">MPSFVSRLIPLLIRATRRQRLFAEPQRARDFLDEAAVRPASYAPPRLREDVRIARADRNGWPVYVLEPAGAPASGTVVYLHGGAWAREIVAPHWRLCAQMAAEAHTRVLVPVYPLAGPATAANRGTAAGVVAGVTDLVRDEVAEHGPVCLAGDSAGGQIALSAAMELRDRGVPPLPATILISPALDLAMENPDIDRVQPRDPWLAREGLRVFIDAWRDDLPLDDPRVSPLCGDFTGLGPLTVFAATRDIVLPDVRLAVARARAAGVDVTYVEEKDLLHVHPLQPTPEGRAARETIAGDVRSAVR</sequence>
<proteinExistence type="inferred from homology"/>
<dbReference type="OrthoDB" id="9803828at2"/>
<comment type="caution">
    <text evidence="5">The sequence shown here is derived from an EMBL/GenBank/DDBJ whole genome shotgun (WGS) entry which is preliminary data.</text>
</comment>
<feature type="domain" description="Alpha/beta hydrolase fold-3" evidence="4">
    <location>
        <begin position="77"/>
        <end position="279"/>
    </location>
</feature>
<organism evidence="5 6">
    <name type="scientific">Dietzia natronolimnaea</name>
    <dbReference type="NCBI Taxonomy" id="161920"/>
    <lineage>
        <taxon>Bacteria</taxon>
        <taxon>Bacillati</taxon>
        <taxon>Actinomycetota</taxon>
        <taxon>Actinomycetes</taxon>
        <taxon>Mycobacteriales</taxon>
        <taxon>Dietziaceae</taxon>
        <taxon>Dietzia</taxon>
    </lineage>
</organism>
<dbReference type="PROSITE" id="PS01174">
    <property type="entry name" value="LIPASE_GDXG_SER"/>
    <property type="match status" value="1"/>
</dbReference>
<reference evidence="6" key="1">
    <citation type="submission" date="2017-09" db="EMBL/GenBank/DDBJ databases">
        <authorList>
            <person name="Zhang Y."/>
            <person name="Huang X."/>
            <person name="Liu J."/>
            <person name="Lu L."/>
            <person name="Peng K."/>
        </authorList>
    </citation>
    <scope>NUCLEOTIDE SEQUENCE [LARGE SCALE GENOMIC DNA]</scope>
    <source>
        <strain evidence="6">S-XJ-1</strain>
    </source>
</reference>
<dbReference type="PANTHER" id="PTHR48081:SF8">
    <property type="entry name" value="ALPHA_BETA HYDROLASE FOLD-3 DOMAIN-CONTAINING PROTEIN-RELATED"/>
    <property type="match status" value="1"/>
</dbReference>
<dbReference type="EMBL" id="NTGA01000018">
    <property type="protein sequence ID" value="PAY22962.1"/>
    <property type="molecule type" value="Genomic_DNA"/>
</dbReference>
<dbReference type="Proteomes" id="UP000218810">
    <property type="component" value="Unassembled WGS sequence"/>
</dbReference>
<dbReference type="Gene3D" id="3.40.50.1820">
    <property type="entry name" value="alpha/beta hydrolase"/>
    <property type="match status" value="1"/>
</dbReference>
<evidence type="ECO:0000313" key="6">
    <source>
        <dbReference type="Proteomes" id="UP000218810"/>
    </source>
</evidence>
<dbReference type="AlphaFoldDB" id="A0A2A2WP39"/>
<dbReference type="InterPro" id="IPR029058">
    <property type="entry name" value="AB_hydrolase_fold"/>
</dbReference>
<evidence type="ECO:0000313" key="5">
    <source>
        <dbReference type="EMBL" id="PAY22962.1"/>
    </source>
</evidence>
<dbReference type="RefSeq" id="WP_095718382.1">
    <property type="nucleotide sequence ID" value="NZ_NTGA01000018.1"/>
</dbReference>
<name>A0A2A2WP39_9ACTN</name>
<dbReference type="InterPro" id="IPR013094">
    <property type="entry name" value="AB_hydrolase_3"/>
</dbReference>
<comment type="similarity">
    <text evidence="1">Belongs to the 'GDXG' lipolytic enzyme family.</text>
</comment>
<dbReference type="InterPro" id="IPR033140">
    <property type="entry name" value="Lipase_GDXG_put_SER_AS"/>
</dbReference>
<dbReference type="GO" id="GO:0016787">
    <property type="term" value="F:hydrolase activity"/>
    <property type="evidence" value="ECO:0007669"/>
    <property type="project" value="UniProtKB-KW"/>
</dbReference>
<accession>A0A2A2WP39</accession>
<evidence type="ECO:0000259" key="4">
    <source>
        <dbReference type="Pfam" id="PF07859"/>
    </source>
</evidence>
<protein>
    <submittedName>
        <fullName evidence="5">Esterase</fullName>
    </submittedName>
</protein>
<dbReference type="SUPFAM" id="SSF53474">
    <property type="entry name" value="alpha/beta-Hydrolases"/>
    <property type="match status" value="1"/>
</dbReference>
<evidence type="ECO:0000256" key="3">
    <source>
        <dbReference type="PROSITE-ProRule" id="PRU10038"/>
    </source>
</evidence>
<gene>
    <name evidence="5" type="ORF">CEY15_10370</name>
</gene>
<dbReference type="PANTHER" id="PTHR48081">
    <property type="entry name" value="AB HYDROLASE SUPERFAMILY PROTEIN C4A8.06C"/>
    <property type="match status" value="1"/>
</dbReference>
<keyword evidence="6" id="KW-1185">Reference proteome</keyword>
<dbReference type="InterPro" id="IPR050300">
    <property type="entry name" value="GDXG_lipolytic_enzyme"/>
</dbReference>
<keyword evidence="2" id="KW-0378">Hydrolase</keyword>
<evidence type="ECO:0000256" key="1">
    <source>
        <dbReference type="ARBA" id="ARBA00010515"/>
    </source>
</evidence>
<evidence type="ECO:0000256" key="2">
    <source>
        <dbReference type="ARBA" id="ARBA00022801"/>
    </source>
</evidence>
<feature type="active site" evidence="3">
    <location>
        <position position="154"/>
    </location>
</feature>